<evidence type="ECO:0000256" key="1">
    <source>
        <dbReference type="SAM" id="SignalP"/>
    </source>
</evidence>
<accession>A0A915NX20</accession>
<reference evidence="3" key="1">
    <citation type="submission" date="2022-11" db="UniProtKB">
        <authorList>
            <consortium name="WormBaseParasite"/>
        </authorList>
    </citation>
    <scope>IDENTIFICATION</scope>
</reference>
<proteinExistence type="predicted"/>
<dbReference type="AlphaFoldDB" id="A0A915NX20"/>
<keyword evidence="1" id="KW-0732">Signal</keyword>
<feature type="signal peptide" evidence="1">
    <location>
        <begin position="1"/>
        <end position="22"/>
    </location>
</feature>
<dbReference type="WBParaSite" id="scf7180000422316.g8751">
    <property type="protein sequence ID" value="scf7180000422316.g8751"/>
    <property type="gene ID" value="scf7180000422316.g8751"/>
</dbReference>
<sequence>MDYFKLIFFIFFLLIFINISVGKTKGKNNNLLSHHRSKRGINCGGCFGGESSSSSNQPFKQRDKQSKGKAHVDGKKMALYVCNNTHKSHLTLNKFLAETLTEKYIVDMLVYIKESGEPLNFDPKPEDLNIIEVPIEVNLKDRKIFKNKKYESRNNQILQQNYAFGIADFFEMAGAFAVFEALGIENTFNN</sequence>
<evidence type="ECO:0000313" key="3">
    <source>
        <dbReference type="WBParaSite" id="scf7180000422316.g8751"/>
    </source>
</evidence>
<dbReference type="Proteomes" id="UP000887560">
    <property type="component" value="Unplaced"/>
</dbReference>
<name>A0A915NX20_9BILA</name>
<evidence type="ECO:0000313" key="2">
    <source>
        <dbReference type="Proteomes" id="UP000887560"/>
    </source>
</evidence>
<protein>
    <submittedName>
        <fullName evidence="3">Glucuronosyltransferase</fullName>
    </submittedName>
</protein>
<keyword evidence="2" id="KW-1185">Reference proteome</keyword>
<organism evidence="2 3">
    <name type="scientific">Meloidogyne floridensis</name>
    <dbReference type="NCBI Taxonomy" id="298350"/>
    <lineage>
        <taxon>Eukaryota</taxon>
        <taxon>Metazoa</taxon>
        <taxon>Ecdysozoa</taxon>
        <taxon>Nematoda</taxon>
        <taxon>Chromadorea</taxon>
        <taxon>Rhabditida</taxon>
        <taxon>Tylenchina</taxon>
        <taxon>Tylenchomorpha</taxon>
        <taxon>Tylenchoidea</taxon>
        <taxon>Meloidogynidae</taxon>
        <taxon>Meloidogyninae</taxon>
        <taxon>Meloidogyne</taxon>
    </lineage>
</organism>
<feature type="chain" id="PRO_5036673174" evidence="1">
    <location>
        <begin position="23"/>
        <end position="190"/>
    </location>
</feature>